<sequence length="172" mass="19500">MEITATNQEEDGSNGDFFLRYFISSVIFVSAIRINFMAESDRDYSWSASAVYLWSNIEPDVGIVCACLPAMMPLVRLVREKFGSRISVPPVPLKVISLSKMKWPRGRASEHVLNTDRDGFTHWDDENTPSTGPSWASMETLSNNEAARRLEDNWPSRRVHLTTDLQVDHGHV</sequence>
<evidence type="ECO:0000256" key="2">
    <source>
        <dbReference type="ARBA" id="ARBA00022692"/>
    </source>
</evidence>
<dbReference type="Proteomes" id="UP000664534">
    <property type="component" value="Unassembled WGS sequence"/>
</dbReference>
<comment type="caution">
    <text evidence="7">The sequence shown here is derived from an EMBL/GenBank/DDBJ whole genome shotgun (WGS) entry which is preliminary data.</text>
</comment>
<proteinExistence type="inferred from homology"/>
<dbReference type="AlphaFoldDB" id="A0A8H3IH45"/>
<evidence type="ECO:0000256" key="5">
    <source>
        <dbReference type="ARBA" id="ARBA00038359"/>
    </source>
</evidence>
<dbReference type="EMBL" id="CAJPDT010000020">
    <property type="protein sequence ID" value="CAF9918503.1"/>
    <property type="molecule type" value="Genomic_DNA"/>
</dbReference>
<feature type="domain" description="Rhodopsin" evidence="6">
    <location>
        <begin position="25"/>
        <end position="76"/>
    </location>
</feature>
<evidence type="ECO:0000256" key="4">
    <source>
        <dbReference type="ARBA" id="ARBA00023136"/>
    </source>
</evidence>
<keyword evidence="8" id="KW-1185">Reference proteome</keyword>
<organism evidence="7 8">
    <name type="scientific">Imshaugia aleurites</name>
    <dbReference type="NCBI Taxonomy" id="172621"/>
    <lineage>
        <taxon>Eukaryota</taxon>
        <taxon>Fungi</taxon>
        <taxon>Dikarya</taxon>
        <taxon>Ascomycota</taxon>
        <taxon>Pezizomycotina</taxon>
        <taxon>Lecanoromycetes</taxon>
        <taxon>OSLEUM clade</taxon>
        <taxon>Lecanoromycetidae</taxon>
        <taxon>Lecanorales</taxon>
        <taxon>Lecanorineae</taxon>
        <taxon>Parmeliaceae</taxon>
        <taxon>Imshaugia</taxon>
    </lineage>
</organism>
<name>A0A8H3IH45_9LECA</name>
<comment type="subcellular location">
    <subcellularLocation>
        <location evidence="1">Membrane</location>
        <topology evidence="1">Multi-pass membrane protein</topology>
    </subcellularLocation>
</comment>
<reference evidence="7" key="1">
    <citation type="submission" date="2021-03" db="EMBL/GenBank/DDBJ databases">
        <authorList>
            <person name="Tagirdzhanova G."/>
        </authorList>
    </citation>
    <scope>NUCLEOTIDE SEQUENCE</scope>
</reference>
<evidence type="ECO:0000313" key="7">
    <source>
        <dbReference type="EMBL" id="CAF9918503.1"/>
    </source>
</evidence>
<keyword evidence="3" id="KW-1133">Transmembrane helix</keyword>
<dbReference type="OrthoDB" id="5329176at2759"/>
<evidence type="ECO:0000259" key="6">
    <source>
        <dbReference type="Pfam" id="PF20684"/>
    </source>
</evidence>
<dbReference type="InterPro" id="IPR049326">
    <property type="entry name" value="Rhodopsin_dom_fungi"/>
</dbReference>
<gene>
    <name evidence="7" type="ORF">IMSHALPRED_004324</name>
</gene>
<accession>A0A8H3IH45</accession>
<dbReference type="PANTHER" id="PTHR33048">
    <property type="entry name" value="PTH11-LIKE INTEGRAL MEMBRANE PROTEIN (AFU_ORTHOLOGUE AFUA_5G11245)"/>
    <property type="match status" value="1"/>
</dbReference>
<dbReference type="GO" id="GO:0016020">
    <property type="term" value="C:membrane"/>
    <property type="evidence" value="ECO:0007669"/>
    <property type="project" value="UniProtKB-SubCell"/>
</dbReference>
<protein>
    <recommendedName>
        <fullName evidence="6">Rhodopsin domain-containing protein</fullName>
    </recommendedName>
</protein>
<evidence type="ECO:0000256" key="3">
    <source>
        <dbReference type="ARBA" id="ARBA00022989"/>
    </source>
</evidence>
<dbReference type="Pfam" id="PF20684">
    <property type="entry name" value="Fung_rhodopsin"/>
    <property type="match status" value="1"/>
</dbReference>
<dbReference type="PANTHER" id="PTHR33048:SF47">
    <property type="entry name" value="INTEGRAL MEMBRANE PROTEIN-RELATED"/>
    <property type="match status" value="1"/>
</dbReference>
<keyword evidence="4" id="KW-0472">Membrane</keyword>
<keyword evidence="2" id="KW-0812">Transmembrane</keyword>
<comment type="similarity">
    <text evidence="5">Belongs to the SAT4 family.</text>
</comment>
<evidence type="ECO:0000313" key="8">
    <source>
        <dbReference type="Proteomes" id="UP000664534"/>
    </source>
</evidence>
<evidence type="ECO:0000256" key="1">
    <source>
        <dbReference type="ARBA" id="ARBA00004141"/>
    </source>
</evidence>
<dbReference type="InterPro" id="IPR052337">
    <property type="entry name" value="SAT4-like"/>
</dbReference>